<protein>
    <recommendedName>
        <fullName evidence="2">Mce/MlaD domain-containing protein</fullName>
    </recommendedName>
</protein>
<dbReference type="Proteomes" id="UP000229307">
    <property type="component" value="Unassembled WGS sequence"/>
</dbReference>
<keyword evidence="1" id="KW-0472">Membrane</keyword>
<evidence type="ECO:0000313" key="3">
    <source>
        <dbReference type="EMBL" id="PIZ17640.1"/>
    </source>
</evidence>
<dbReference type="AlphaFoldDB" id="A0A2M7SDU6"/>
<keyword evidence="1" id="KW-1133">Transmembrane helix</keyword>
<evidence type="ECO:0000259" key="2">
    <source>
        <dbReference type="Pfam" id="PF02470"/>
    </source>
</evidence>
<name>A0A2M7SDU6_9BACT</name>
<feature type="transmembrane region" description="Helical" evidence="1">
    <location>
        <begin position="12"/>
        <end position="33"/>
    </location>
</feature>
<comment type="caution">
    <text evidence="3">The sequence shown here is derived from an EMBL/GenBank/DDBJ whole genome shotgun (WGS) entry which is preliminary data.</text>
</comment>
<dbReference type="InterPro" id="IPR003399">
    <property type="entry name" value="Mce/MlaD"/>
</dbReference>
<gene>
    <name evidence="3" type="ORF">COY52_03625</name>
</gene>
<dbReference type="InterPro" id="IPR052336">
    <property type="entry name" value="MlaD_Phospholipid_Transporter"/>
</dbReference>
<evidence type="ECO:0000256" key="1">
    <source>
        <dbReference type="SAM" id="Phobius"/>
    </source>
</evidence>
<reference evidence="4" key="1">
    <citation type="submission" date="2017-09" db="EMBL/GenBank/DDBJ databases">
        <title>Depth-based differentiation of microbial function through sediment-hosted aquifers and enrichment of novel symbionts in the deep terrestrial subsurface.</title>
        <authorList>
            <person name="Probst A.J."/>
            <person name="Ladd B."/>
            <person name="Jarett J.K."/>
            <person name="Geller-Mcgrath D.E."/>
            <person name="Sieber C.M.K."/>
            <person name="Emerson J.B."/>
            <person name="Anantharaman K."/>
            <person name="Thomas B.C."/>
            <person name="Malmstrom R."/>
            <person name="Stieglmeier M."/>
            <person name="Klingl A."/>
            <person name="Woyke T."/>
            <person name="Ryan C.M."/>
            <person name="Banfield J.F."/>
        </authorList>
    </citation>
    <scope>NUCLEOTIDE SEQUENCE [LARGE SCALE GENOMIC DNA]</scope>
</reference>
<evidence type="ECO:0000313" key="4">
    <source>
        <dbReference type="Proteomes" id="UP000229307"/>
    </source>
</evidence>
<dbReference type="Pfam" id="PF02470">
    <property type="entry name" value="MlaD"/>
    <property type="match status" value="1"/>
</dbReference>
<proteinExistence type="predicted"/>
<dbReference type="PANTHER" id="PTHR33371">
    <property type="entry name" value="INTERMEMBRANE PHOSPHOLIPID TRANSPORT SYSTEM BINDING PROTEIN MLAD-RELATED"/>
    <property type="match status" value="1"/>
</dbReference>
<dbReference type="EMBL" id="PFMR01000098">
    <property type="protein sequence ID" value="PIZ17640.1"/>
    <property type="molecule type" value="Genomic_DNA"/>
</dbReference>
<dbReference type="PANTHER" id="PTHR33371:SF4">
    <property type="entry name" value="INTERMEMBRANE PHOSPHOLIPID TRANSPORT SYSTEM BINDING PROTEIN MLAD"/>
    <property type="match status" value="1"/>
</dbReference>
<accession>A0A2M7SDU6</accession>
<feature type="domain" description="Mce/MlaD" evidence="2">
    <location>
        <begin position="37"/>
        <end position="113"/>
    </location>
</feature>
<keyword evidence="1" id="KW-0812">Transmembrane</keyword>
<organism evidence="3 4">
    <name type="scientific">Candidatus Desantisbacteria bacterium CG_4_10_14_0_8_um_filter_48_22</name>
    <dbReference type="NCBI Taxonomy" id="1974543"/>
    <lineage>
        <taxon>Bacteria</taxon>
        <taxon>Candidatus Desantisiibacteriota</taxon>
    </lineage>
</organism>
<sequence>MKDKNPELKAGILIFAGIAVLFTFTFMIGRFNFFKKGFEIKAKFNFVEGVEVGSPVRYSGVKVGAVTAIQIDPDNLVCLSIWFQDGARVKDDSKFYINTLGFMGEKYIEIDPGVSTAYLKKGSVVMGEQSRRLEELIRQGTEIASDAGSIVSSIRGVTDKLSLDQLEAAIADLKSIMAELNASGTKILSNLKKTTGDLNDITSSKKEDVQIAISKLKESSIKLDKSITTLSVILDRIEKGEGTVGVLVSDKKVAEDFKEIVTNLKAFSKDIKDNPQWLLMGKPGKK</sequence>